<dbReference type="STRING" id="1150626.PHAMO_50015"/>
<dbReference type="Pfam" id="PF04408">
    <property type="entry name" value="WHD_HA2"/>
    <property type="match status" value="1"/>
</dbReference>
<dbReference type="InterPro" id="IPR014001">
    <property type="entry name" value="Helicase_ATP-bd"/>
</dbReference>
<dbReference type="InterPro" id="IPR007502">
    <property type="entry name" value="Helicase-assoc_dom"/>
</dbReference>
<dbReference type="SMART" id="SM00847">
    <property type="entry name" value="HA2"/>
    <property type="match status" value="1"/>
</dbReference>
<accession>H8FWY2</accession>
<keyword evidence="1" id="KW-0547">Nucleotide-binding</keyword>
<dbReference type="NCBIfam" id="TIGR01970">
    <property type="entry name" value="DEAH_box_HrpB"/>
    <property type="match status" value="1"/>
</dbReference>
<dbReference type="Gene3D" id="1.20.120.1080">
    <property type="match status" value="1"/>
</dbReference>
<dbReference type="GO" id="GO:0005524">
    <property type="term" value="F:ATP binding"/>
    <property type="evidence" value="ECO:0007669"/>
    <property type="project" value="UniProtKB-KW"/>
</dbReference>
<dbReference type="FunFam" id="3.40.50.300:FF:002125">
    <property type="entry name" value="ATP-dependent helicase HrpB"/>
    <property type="match status" value="1"/>
</dbReference>
<keyword evidence="9" id="KW-1185">Reference proteome</keyword>
<dbReference type="eggNOG" id="COG1643">
    <property type="taxonomic scope" value="Bacteria"/>
</dbReference>
<comment type="caution">
    <text evidence="8">The sequence shown here is derived from an EMBL/GenBank/DDBJ whole genome shotgun (WGS) entry which is preliminary data.</text>
</comment>
<dbReference type="SMART" id="SM00490">
    <property type="entry name" value="HELICc"/>
    <property type="match status" value="1"/>
</dbReference>
<gene>
    <name evidence="8" type="primary">hrpB</name>
    <name evidence="8" type="ORF">PHAMO_50015</name>
</gene>
<dbReference type="Pfam" id="PF00270">
    <property type="entry name" value="DEAD"/>
    <property type="match status" value="1"/>
</dbReference>
<dbReference type="PANTHER" id="PTHR43519:SF1">
    <property type="entry name" value="ATP-DEPENDENT RNA HELICASE HRPB"/>
    <property type="match status" value="1"/>
</dbReference>
<keyword evidence="4" id="KW-0067">ATP-binding</keyword>
<dbReference type="SMART" id="SM00487">
    <property type="entry name" value="DEXDc"/>
    <property type="match status" value="1"/>
</dbReference>
<name>H8FWY2_MAGML</name>
<dbReference type="InterPro" id="IPR056329">
    <property type="entry name" value="CON_HrpB"/>
</dbReference>
<keyword evidence="2" id="KW-0378">Hydrolase</keyword>
<dbReference type="PROSITE" id="PS51192">
    <property type="entry name" value="HELICASE_ATP_BIND_1"/>
    <property type="match status" value="1"/>
</dbReference>
<dbReference type="OrthoDB" id="9805617at2"/>
<dbReference type="AlphaFoldDB" id="H8FWY2"/>
<dbReference type="Pfam" id="PF00271">
    <property type="entry name" value="Helicase_C"/>
    <property type="match status" value="1"/>
</dbReference>
<proteinExistence type="predicted"/>
<evidence type="ECO:0000256" key="1">
    <source>
        <dbReference type="ARBA" id="ARBA00022741"/>
    </source>
</evidence>
<dbReference type="Gene3D" id="3.40.50.300">
    <property type="entry name" value="P-loop containing nucleotide triphosphate hydrolases"/>
    <property type="match status" value="2"/>
</dbReference>
<dbReference type="PANTHER" id="PTHR43519">
    <property type="entry name" value="ATP-DEPENDENT RNA HELICASE HRPB"/>
    <property type="match status" value="1"/>
</dbReference>
<dbReference type="Pfam" id="PF24473">
    <property type="entry name" value="CON_HrpB"/>
    <property type="match status" value="1"/>
</dbReference>
<evidence type="ECO:0000256" key="2">
    <source>
        <dbReference type="ARBA" id="ARBA00022801"/>
    </source>
</evidence>
<dbReference type="EMBL" id="CAHP01000045">
    <property type="protein sequence ID" value="CCG42870.1"/>
    <property type="molecule type" value="Genomic_DNA"/>
</dbReference>
<dbReference type="PIRSF" id="PIRSF005496">
    <property type="entry name" value="ATP_hel_hrpB"/>
    <property type="match status" value="1"/>
</dbReference>
<dbReference type="CDD" id="cd18791">
    <property type="entry name" value="SF2_C_RHA"/>
    <property type="match status" value="1"/>
</dbReference>
<dbReference type="Pfam" id="PF08482">
    <property type="entry name" value="HrpB_C"/>
    <property type="match status" value="1"/>
</dbReference>
<dbReference type="InterPro" id="IPR013689">
    <property type="entry name" value="RNA_helicase_ATP-dep_HrpB_C"/>
</dbReference>
<evidence type="ECO:0000259" key="7">
    <source>
        <dbReference type="PROSITE" id="PS51194"/>
    </source>
</evidence>
<keyword evidence="3 8" id="KW-0347">Helicase</keyword>
<dbReference type="GO" id="GO:0003676">
    <property type="term" value="F:nucleic acid binding"/>
    <property type="evidence" value="ECO:0007669"/>
    <property type="project" value="InterPro"/>
</dbReference>
<dbReference type="InterPro" id="IPR010225">
    <property type="entry name" value="HrpB"/>
</dbReference>
<evidence type="ECO:0000313" key="9">
    <source>
        <dbReference type="Proteomes" id="UP000004169"/>
    </source>
</evidence>
<dbReference type="GO" id="GO:0004386">
    <property type="term" value="F:helicase activity"/>
    <property type="evidence" value="ECO:0007669"/>
    <property type="project" value="UniProtKB-KW"/>
</dbReference>
<evidence type="ECO:0000256" key="3">
    <source>
        <dbReference type="ARBA" id="ARBA00022806"/>
    </source>
</evidence>
<dbReference type="InterPro" id="IPR001650">
    <property type="entry name" value="Helicase_C-like"/>
</dbReference>
<evidence type="ECO:0000259" key="6">
    <source>
        <dbReference type="PROSITE" id="PS51192"/>
    </source>
</evidence>
<dbReference type="InterPro" id="IPR049614">
    <property type="entry name" value="HrpB_DEXH"/>
</dbReference>
<dbReference type="InterPro" id="IPR027417">
    <property type="entry name" value="P-loop_NTPase"/>
</dbReference>
<evidence type="ECO:0000256" key="4">
    <source>
        <dbReference type="ARBA" id="ARBA00022840"/>
    </source>
</evidence>
<dbReference type="InterPro" id="IPR011545">
    <property type="entry name" value="DEAD/DEAH_box_helicase_dom"/>
</dbReference>
<dbReference type="SUPFAM" id="SSF52540">
    <property type="entry name" value="P-loop containing nucleoside triphosphate hydrolases"/>
    <property type="match status" value="2"/>
</dbReference>
<protein>
    <submittedName>
        <fullName evidence="8">ATP-dependent helicase</fullName>
    </submittedName>
</protein>
<dbReference type="Proteomes" id="UP000004169">
    <property type="component" value="Unassembled WGS sequence"/>
</dbReference>
<reference evidence="8 9" key="1">
    <citation type="journal article" date="2012" name="J. Bacteriol.">
        <title>Draft Genome Sequence of the Purple Photosynthetic Bacterium Phaeospirillum molischianum DSM120, a Particularly Versatile Bacterium.</title>
        <authorList>
            <person name="Duquesne K."/>
            <person name="Prima V."/>
            <person name="Ji B."/>
            <person name="Rouy Z."/>
            <person name="Medigue C."/>
            <person name="Talla E."/>
            <person name="Sturgis J.N."/>
        </authorList>
    </citation>
    <scope>NUCLEOTIDE SEQUENCE [LARGE SCALE GENOMIC DNA]</scope>
    <source>
        <strain evidence="9">DSM120</strain>
    </source>
</reference>
<feature type="region of interest" description="Disordered" evidence="5">
    <location>
        <begin position="819"/>
        <end position="839"/>
    </location>
</feature>
<sequence>MQRSPLPIDGVLCALRATLASAPGLVLLAPPGAGKTTRVPLALLDEPWLAGQRIVMLEPRRLAARAAARRMAAERGETPGQTVGWRVRFDSKVGPETRIEVVTEGILTRMLQDDPSLPGVGLVIFDEFHERSLHADLGLALALEAQQGLRDDLKLMVMSATLEGGPVAQLMGGVPVIESPGRAFPVETRFLTRPEPRRFIDEAVRAVTLALDETEGDVLVFLPGAGEIRRVESRLAEHPAAAGVTVAPLYGDLATERQDVAIAPSPEGHRKVVLATAIAETSLTIEGVRTVVDCGQSRVARFDPGTGMTRLVTQAVSRSGADQRRGRAGRLGPGVCYRLWSEAEDRALAPSPTPEIMAADLAPLALDLARWGVADIASLAWINPPPEAHLAAARDVLTRLGAVDSTGRITAHGRAMARLPLHPRLAHMMLKAQDLRLAGLACDLAALLEERDMLRAGRDGRDADLRLRLQILRGGETPDPRHGLVLDRGILSRVRQAARDARRRLGLRGDEQAGHESDAGLLLAFAYPDRIARRRPGGEPRYTLANGQGAAFSTPEPLAAESWLTLAELDGDRREARIFLAAPITLTEIETHFADEIETATVCAWDSREQVVQARRQKRLGRLILEDKPWPQADPADLAAAMAEGVREMGLACLPWTSELEGMRRRLAFLATHAPEAGWPDLSDAALLEGLEVWLAPFLPGLIRRSHLTRLDLGAALAALIPYDRRRQLDALAPTHVTVPSGSRLPIDYSSETPVLAVRLQEMFGCADTPRIADGQVKLLLHLLSPARRPVQVTQDLASFWAGAYRQVRADLKGQYPKHWWPDDPMQAEPTARTKPRRA</sequence>
<dbReference type="PROSITE" id="PS51194">
    <property type="entry name" value="HELICASE_CTER"/>
    <property type="match status" value="1"/>
</dbReference>
<dbReference type="CDD" id="cd17990">
    <property type="entry name" value="DEXHc_HrpB"/>
    <property type="match status" value="1"/>
</dbReference>
<feature type="domain" description="Helicase ATP-binding" evidence="6">
    <location>
        <begin position="16"/>
        <end position="180"/>
    </location>
</feature>
<feature type="domain" description="Helicase C-terminal" evidence="7">
    <location>
        <begin position="203"/>
        <end position="372"/>
    </location>
</feature>
<dbReference type="InterPro" id="IPR048333">
    <property type="entry name" value="HA2_WH"/>
</dbReference>
<evidence type="ECO:0000256" key="5">
    <source>
        <dbReference type="SAM" id="MobiDB-lite"/>
    </source>
</evidence>
<evidence type="ECO:0000313" key="8">
    <source>
        <dbReference type="EMBL" id="CCG42870.1"/>
    </source>
</evidence>
<dbReference type="RefSeq" id="WP_002730710.1">
    <property type="nucleotide sequence ID" value="NZ_CAHP01000045.1"/>
</dbReference>
<dbReference type="GO" id="GO:0016787">
    <property type="term" value="F:hydrolase activity"/>
    <property type="evidence" value="ECO:0007669"/>
    <property type="project" value="UniProtKB-KW"/>
</dbReference>
<organism evidence="8 9">
    <name type="scientific">Magnetospirillum molischianum DSM 120</name>
    <dbReference type="NCBI Taxonomy" id="1150626"/>
    <lineage>
        <taxon>Bacteria</taxon>
        <taxon>Pseudomonadati</taxon>
        <taxon>Pseudomonadota</taxon>
        <taxon>Alphaproteobacteria</taxon>
        <taxon>Rhodospirillales</taxon>
        <taxon>Rhodospirillaceae</taxon>
        <taxon>Magnetospirillum</taxon>
    </lineage>
</organism>